<dbReference type="GO" id="GO:0034040">
    <property type="term" value="F:ATPase-coupled lipid transmembrane transporter activity"/>
    <property type="evidence" value="ECO:0007669"/>
    <property type="project" value="TreeGrafter"/>
</dbReference>
<keyword evidence="2" id="KW-0813">Transport</keyword>
<protein>
    <submittedName>
        <fullName evidence="12">ABC transporter ATP-binding protein</fullName>
    </submittedName>
</protein>
<dbReference type="InterPro" id="IPR017871">
    <property type="entry name" value="ABC_transporter-like_CS"/>
</dbReference>
<feature type="domain" description="ABC transmembrane type-1" evidence="11">
    <location>
        <begin position="54"/>
        <end position="353"/>
    </location>
</feature>
<evidence type="ECO:0000256" key="2">
    <source>
        <dbReference type="ARBA" id="ARBA00022448"/>
    </source>
</evidence>
<dbReference type="PROSITE" id="PS00211">
    <property type="entry name" value="ABC_TRANSPORTER_1"/>
    <property type="match status" value="1"/>
</dbReference>
<dbReference type="Gene3D" id="3.40.50.300">
    <property type="entry name" value="P-loop containing nucleotide triphosphate hydrolases"/>
    <property type="match status" value="1"/>
</dbReference>
<dbReference type="Pfam" id="PF00664">
    <property type="entry name" value="ABC_membrane"/>
    <property type="match status" value="1"/>
</dbReference>
<dbReference type="SMART" id="SM00382">
    <property type="entry name" value="AAA"/>
    <property type="match status" value="1"/>
</dbReference>
<comment type="subcellular location">
    <subcellularLocation>
        <location evidence="1">Cell membrane</location>
        <topology evidence="1">Multi-pass membrane protein</topology>
    </subcellularLocation>
</comment>
<keyword evidence="6 12" id="KW-0067">ATP-binding</keyword>
<evidence type="ECO:0000259" key="10">
    <source>
        <dbReference type="PROSITE" id="PS50893"/>
    </source>
</evidence>
<dbReference type="InterPro" id="IPR003439">
    <property type="entry name" value="ABC_transporter-like_ATP-bd"/>
</dbReference>
<evidence type="ECO:0000256" key="1">
    <source>
        <dbReference type="ARBA" id="ARBA00004651"/>
    </source>
</evidence>
<feature type="transmembrane region" description="Helical" evidence="9">
    <location>
        <begin position="323"/>
        <end position="343"/>
    </location>
</feature>
<evidence type="ECO:0000256" key="9">
    <source>
        <dbReference type="SAM" id="Phobius"/>
    </source>
</evidence>
<dbReference type="Proteomes" id="UP000006036">
    <property type="component" value="Chromosome 1"/>
</dbReference>
<feature type="transmembrane region" description="Helical" evidence="9">
    <location>
        <begin position="298"/>
        <end position="317"/>
    </location>
</feature>
<feature type="transmembrane region" description="Helical" evidence="9">
    <location>
        <begin position="107"/>
        <end position="126"/>
    </location>
</feature>
<dbReference type="Pfam" id="PF00005">
    <property type="entry name" value="ABC_tran"/>
    <property type="match status" value="1"/>
</dbReference>
<dbReference type="FunFam" id="3.40.50.300:FF:000299">
    <property type="entry name" value="ABC transporter ATP-binding protein/permease"/>
    <property type="match status" value="1"/>
</dbReference>
<dbReference type="InterPro" id="IPR027417">
    <property type="entry name" value="P-loop_NTPase"/>
</dbReference>
<feature type="transmembrane region" description="Helical" evidence="9">
    <location>
        <begin position="51"/>
        <end position="78"/>
    </location>
</feature>
<proteinExistence type="predicted"/>
<accession>A0AAI8MNT2</accession>
<dbReference type="GO" id="GO:0140359">
    <property type="term" value="F:ABC-type transporter activity"/>
    <property type="evidence" value="ECO:0007669"/>
    <property type="project" value="InterPro"/>
</dbReference>
<dbReference type="GO" id="GO:0005886">
    <property type="term" value="C:plasma membrane"/>
    <property type="evidence" value="ECO:0007669"/>
    <property type="project" value="UniProtKB-SubCell"/>
</dbReference>
<evidence type="ECO:0000256" key="5">
    <source>
        <dbReference type="ARBA" id="ARBA00022741"/>
    </source>
</evidence>
<dbReference type="InterPro" id="IPR036640">
    <property type="entry name" value="ABC1_TM_sf"/>
</dbReference>
<dbReference type="PROSITE" id="PS50893">
    <property type="entry name" value="ABC_TRANSPORTER_2"/>
    <property type="match status" value="1"/>
</dbReference>
<dbReference type="CDD" id="cd03228">
    <property type="entry name" value="ABCC_MRP_Like"/>
    <property type="match status" value="1"/>
</dbReference>
<dbReference type="SUPFAM" id="SSF90123">
    <property type="entry name" value="ABC transporter transmembrane region"/>
    <property type="match status" value="1"/>
</dbReference>
<dbReference type="PROSITE" id="PS50929">
    <property type="entry name" value="ABC_TM1F"/>
    <property type="match status" value="1"/>
</dbReference>
<dbReference type="RefSeq" id="WP_015453738.1">
    <property type="nucleotide sequence ID" value="NC_020555.1"/>
</dbReference>
<dbReference type="GO" id="GO:0016887">
    <property type="term" value="F:ATP hydrolysis activity"/>
    <property type="evidence" value="ECO:0007669"/>
    <property type="project" value="InterPro"/>
</dbReference>
<keyword evidence="7 9" id="KW-1133">Transmembrane helix</keyword>
<dbReference type="InterPro" id="IPR003593">
    <property type="entry name" value="AAA+_ATPase"/>
</dbReference>
<dbReference type="InterPro" id="IPR011527">
    <property type="entry name" value="ABC1_TM_dom"/>
</dbReference>
<evidence type="ECO:0000313" key="12">
    <source>
        <dbReference type="EMBL" id="BAM32935.1"/>
    </source>
</evidence>
<evidence type="ECO:0000256" key="8">
    <source>
        <dbReference type="ARBA" id="ARBA00023136"/>
    </source>
</evidence>
<keyword evidence="4 9" id="KW-0812">Transmembrane</keyword>
<keyword evidence="5" id="KW-0547">Nucleotide-binding</keyword>
<dbReference type="PANTHER" id="PTHR24221">
    <property type="entry name" value="ATP-BINDING CASSETTE SUB-FAMILY B"/>
    <property type="match status" value="1"/>
</dbReference>
<gene>
    <name evidence="12" type="ORF">HCBAA847_1705</name>
</gene>
<feature type="transmembrane region" description="Helical" evidence="9">
    <location>
        <begin position="213"/>
        <end position="230"/>
    </location>
</feature>
<evidence type="ECO:0000256" key="6">
    <source>
        <dbReference type="ARBA" id="ARBA00022840"/>
    </source>
</evidence>
<evidence type="ECO:0000256" key="3">
    <source>
        <dbReference type="ARBA" id="ARBA00022475"/>
    </source>
</evidence>
<evidence type="ECO:0000313" key="13">
    <source>
        <dbReference type="Proteomes" id="UP000006036"/>
    </source>
</evidence>
<dbReference type="GO" id="GO:0005524">
    <property type="term" value="F:ATP binding"/>
    <property type="evidence" value="ECO:0007669"/>
    <property type="project" value="UniProtKB-KW"/>
</dbReference>
<evidence type="ECO:0000256" key="4">
    <source>
        <dbReference type="ARBA" id="ARBA00022692"/>
    </source>
</evidence>
<dbReference type="CDD" id="cd18553">
    <property type="entry name" value="ABC_6TM_PglK_like"/>
    <property type="match status" value="1"/>
</dbReference>
<feature type="domain" description="ABC transporter" evidence="10">
    <location>
        <begin position="385"/>
        <end position="618"/>
    </location>
</feature>
<evidence type="ECO:0000259" key="11">
    <source>
        <dbReference type="PROSITE" id="PS50929"/>
    </source>
</evidence>
<evidence type="ECO:0000256" key="7">
    <source>
        <dbReference type="ARBA" id="ARBA00022989"/>
    </source>
</evidence>
<dbReference type="PANTHER" id="PTHR24221:SF654">
    <property type="entry name" value="ATP-BINDING CASSETTE SUB-FAMILY B MEMBER 6"/>
    <property type="match status" value="1"/>
</dbReference>
<dbReference type="AlphaFoldDB" id="A0AAI8MNT2"/>
<dbReference type="Gene3D" id="1.20.1560.10">
    <property type="entry name" value="ABC transporter type 1, transmembrane domain"/>
    <property type="match status" value="1"/>
</dbReference>
<reference evidence="12 13" key="1">
    <citation type="journal article" date="2012" name="J. Bacteriol.">
        <title>Complete Genome Sequence of Helicobacter cinaedi Type Strain ATCC BAA-847.</title>
        <authorList>
            <person name="Miyoshi-Akiyama T."/>
            <person name="Takeshita N."/>
            <person name="Ohmagari N."/>
            <person name="Kirikae T."/>
        </authorList>
    </citation>
    <scope>NUCLEOTIDE SEQUENCE [LARGE SCALE GENOMIC DNA]</scope>
    <source>
        <strain evidence="12 13">ATCC BAA-847</strain>
    </source>
</reference>
<dbReference type="KEGG" id="hcb:HCBAA847_1705"/>
<organism evidence="12 13">
    <name type="scientific">Helicobacter cinaedi CCUG 18818 = ATCC BAA-847</name>
    <dbReference type="NCBI Taxonomy" id="537971"/>
    <lineage>
        <taxon>Bacteria</taxon>
        <taxon>Pseudomonadati</taxon>
        <taxon>Campylobacterota</taxon>
        <taxon>Epsilonproteobacteria</taxon>
        <taxon>Campylobacterales</taxon>
        <taxon>Helicobacteraceae</taxon>
        <taxon>Helicobacter</taxon>
    </lineage>
</organism>
<dbReference type="InterPro" id="IPR039421">
    <property type="entry name" value="Type_1_exporter"/>
</dbReference>
<dbReference type="SUPFAM" id="SSF52540">
    <property type="entry name" value="P-loop containing nucleoside triphosphate hydrolases"/>
    <property type="match status" value="1"/>
</dbReference>
<keyword evidence="3" id="KW-1003">Cell membrane</keyword>
<sequence length="620" mass="70910">MPREKGFENQNFKNKKNKSLKNRIFKNKKRHKNQKSALRILRELTTRRDKIILLFLFIATIILSLIETLGISVIMPFITFASNPDMIFAHWSSKWVYDTLGFDSTLHFMYAFSALLVGFYIFRALYNAAYSYGLSRFAFRKFHYFAYRLFCKSVELSYLDFSHKKTDKIRQTIVSEAQNTSFYLQNLLQVSSEFFTICLMYALLLMVSWKMTLVLTLLLSVQVLFIIKLLSRKIKKKGEIDVETSAQLNELITKTFGNFKFIKLKGNQDEVYHAFDKLSRKRTNATIIAQSLLPLPRIILETIGFGVLIACVAYILFQYQDASAVIPIISMYALALYRILPAVTRILNNINMMSYLTHSVYSVYENLTYHTEDEYQEPCAFVDSIKLENVDFTYVSHKPILKDFSLEIKKGEKVAFVGQSGAGKSTLVDIIIGIYKPQKGHLLVDNVPITNHNLRAWRKKIGYIPQSIYLFDGSVAENVAFGSHFDEEKIKIACQKAQILDFLNTHNGIYTRVGEGGILLSGGQKQRIGIARAIYDDPEILVLDEATSALDNQTEADIMEQIYDVASNKTLLIIAHRLSTIERCERKIELQTNSNGGGAVMKTYKTQNTIDQGIKNEILS</sequence>
<keyword evidence="8 9" id="KW-0472">Membrane</keyword>
<dbReference type="EMBL" id="AP012492">
    <property type="protein sequence ID" value="BAM32935.1"/>
    <property type="molecule type" value="Genomic_DNA"/>
</dbReference>
<name>A0AAI8MNT2_9HELI</name>